<gene>
    <name evidence="1" type="ORF">J4P90_24225</name>
</gene>
<name>A0ABS3P634_9BACI</name>
<dbReference type="EMBL" id="JAGDQJ010000039">
    <property type="protein sequence ID" value="MBO1628260.1"/>
    <property type="molecule type" value="Genomic_DNA"/>
</dbReference>
<keyword evidence="2" id="KW-1185">Reference proteome</keyword>
<proteinExistence type="predicted"/>
<comment type="caution">
    <text evidence="1">The sequence shown here is derived from an EMBL/GenBank/DDBJ whole genome shotgun (WGS) entry which is preliminary data.</text>
</comment>
<evidence type="ECO:0000313" key="1">
    <source>
        <dbReference type="EMBL" id="MBO1628260.1"/>
    </source>
</evidence>
<protein>
    <submittedName>
        <fullName evidence="1">Uncharacterized protein</fullName>
    </submittedName>
</protein>
<accession>A0ABS3P634</accession>
<dbReference type="Proteomes" id="UP000677611">
    <property type="component" value="Unassembled WGS sequence"/>
</dbReference>
<sequence>MDKRCTCESDYYTLIKNPIRIKLKEGKEPTLFKSNNEPYLESGYRNRAITFNGCLCELDKISESYNIHGAKHPSQYNWRTQEVYKETRKTKLHGDLSPKIYLKWTNYKKRTF</sequence>
<organism evidence="1 2">
    <name type="scientific">Bacillus arachidis</name>
    <dbReference type="NCBI Taxonomy" id="2819290"/>
    <lineage>
        <taxon>Bacteria</taxon>
        <taxon>Bacillati</taxon>
        <taxon>Bacillota</taxon>
        <taxon>Bacilli</taxon>
        <taxon>Bacillales</taxon>
        <taxon>Bacillaceae</taxon>
        <taxon>Bacillus</taxon>
    </lineage>
</organism>
<reference evidence="1 2" key="1">
    <citation type="submission" date="2021-03" db="EMBL/GenBank/DDBJ databases">
        <title>Identification of novel Bacillus strains.</title>
        <authorList>
            <person name="Xiao Z."/>
            <person name="Li Y."/>
            <person name="Shen J."/>
        </authorList>
    </citation>
    <scope>NUCLEOTIDE SEQUENCE [LARGE SCALE GENOMIC DNA]</scope>
    <source>
        <strain evidence="1 2">SY8</strain>
    </source>
</reference>
<evidence type="ECO:0000313" key="2">
    <source>
        <dbReference type="Proteomes" id="UP000677611"/>
    </source>
</evidence>